<reference evidence="1" key="1">
    <citation type="submission" date="2021-02" db="EMBL/GenBank/DDBJ databases">
        <authorList>
            <consortium name="DOE Joint Genome Institute"/>
            <person name="Ahrendt S."/>
            <person name="Looney B.P."/>
            <person name="Miyauchi S."/>
            <person name="Morin E."/>
            <person name="Drula E."/>
            <person name="Courty P.E."/>
            <person name="Chicoki N."/>
            <person name="Fauchery L."/>
            <person name="Kohler A."/>
            <person name="Kuo A."/>
            <person name="Labutti K."/>
            <person name="Pangilinan J."/>
            <person name="Lipzen A."/>
            <person name="Riley R."/>
            <person name="Andreopoulos W."/>
            <person name="He G."/>
            <person name="Johnson J."/>
            <person name="Barry K.W."/>
            <person name="Grigoriev I.V."/>
            <person name="Nagy L."/>
            <person name="Hibbett D."/>
            <person name="Henrissat B."/>
            <person name="Matheny P.B."/>
            <person name="Labbe J."/>
            <person name="Martin F."/>
        </authorList>
    </citation>
    <scope>NUCLEOTIDE SEQUENCE</scope>
    <source>
        <strain evidence="1">EC-137</strain>
    </source>
</reference>
<reference evidence="1" key="2">
    <citation type="journal article" date="2022" name="New Phytol.">
        <title>Evolutionary transition to the ectomycorrhizal habit in the genomes of a hyperdiverse lineage of mushroom-forming fungi.</title>
        <authorList>
            <person name="Looney B."/>
            <person name="Miyauchi S."/>
            <person name="Morin E."/>
            <person name="Drula E."/>
            <person name="Courty P.E."/>
            <person name="Kohler A."/>
            <person name="Kuo A."/>
            <person name="LaButti K."/>
            <person name="Pangilinan J."/>
            <person name="Lipzen A."/>
            <person name="Riley R."/>
            <person name="Andreopoulos W."/>
            <person name="He G."/>
            <person name="Johnson J."/>
            <person name="Nolan M."/>
            <person name="Tritt A."/>
            <person name="Barry K.W."/>
            <person name="Grigoriev I.V."/>
            <person name="Nagy L.G."/>
            <person name="Hibbett D."/>
            <person name="Henrissat B."/>
            <person name="Matheny P.B."/>
            <person name="Labbe J."/>
            <person name="Martin F.M."/>
        </authorList>
    </citation>
    <scope>NUCLEOTIDE SEQUENCE</scope>
    <source>
        <strain evidence="1">EC-137</strain>
    </source>
</reference>
<gene>
    <name evidence="1" type="ORF">K488DRAFT_71600</name>
</gene>
<accession>A0ACB8QHR4</accession>
<proteinExistence type="predicted"/>
<dbReference type="EMBL" id="MU273589">
    <property type="protein sequence ID" value="KAI0031212.1"/>
    <property type="molecule type" value="Genomic_DNA"/>
</dbReference>
<evidence type="ECO:0000313" key="2">
    <source>
        <dbReference type="Proteomes" id="UP000814128"/>
    </source>
</evidence>
<comment type="caution">
    <text evidence="1">The sequence shown here is derived from an EMBL/GenBank/DDBJ whole genome shotgun (WGS) entry which is preliminary data.</text>
</comment>
<organism evidence="1 2">
    <name type="scientific">Vararia minispora EC-137</name>
    <dbReference type="NCBI Taxonomy" id="1314806"/>
    <lineage>
        <taxon>Eukaryota</taxon>
        <taxon>Fungi</taxon>
        <taxon>Dikarya</taxon>
        <taxon>Basidiomycota</taxon>
        <taxon>Agaricomycotina</taxon>
        <taxon>Agaricomycetes</taxon>
        <taxon>Russulales</taxon>
        <taxon>Lachnocladiaceae</taxon>
        <taxon>Vararia</taxon>
    </lineage>
</organism>
<protein>
    <submittedName>
        <fullName evidence="1">Uncharacterized protein</fullName>
    </submittedName>
</protein>
<keyword evidence="2" id="KW-1185">Reference proteome</keyword>
<dbReference type="Proteomes" id="UP000814128">
    <property type="component" value="Unassembled WGS sequence"/>
</dbReference>
<name>A0ACB8QHR4_9AGAM</name>
<sequence>MRRGGLDADGIEKCAGYEGRRVMISRGFPRELRPARKRYSIRANVGPRVAGDAGISTADAPGSTSTGEGIVGPLNMRSAAIVVVFLDEATADSAASTSACRKLIHTEIAFGTFGADVVTGTAVEAVAVAGVAVADSVTAFGCRCISNDRNRVNIEGLRCGTQLVDTAYIQSQKATSVKMAQAKARMPGPKRTKIEAPNGYRPSNKYSSRTVQHFRTTRVQGEEAKETVAQPAQRATHCVDYICVPPLPCVVLRSAVLELVPAAFQEYRKHRKILEFSAEIEGRGRGGSDSENHKDPARA</sequence>
<evidence type="ECO:0000313" key="1">
    <source>
        <dbReference type="EMBL" id="KAI0031212.1"/>
    </source>
</evidence>